<organism evidence="2 3">
    <name type="scientific">Peribacillus asahii</name>
    <dbReference type="NCBI Taxonomy" id="228899"/>
    <lineage>
        <taxon>Bacteria</taxon>
        <taxon>Bacillati</taxon>
        <taxon>Bacillota</taxon>
        <taxon>Bacilli</taxon>
        <taxon>Bacillales</taxon>
        <taxon>Bacillaceae</taxon>
        <taxon>Peribacillus</taxon>
    </lineage>
</organism>
<dbReference type="Pfam" id="PF07098">
    <property type="entry name" value="DUF1360"/>
    <property type="match status" value="1"/>
</dbReference>
<dbReference type="RefSeq" id="WP_119118174.1">
    <property type="nucleotide sequence ID" value="NZ_CP085714.1"/>
</dbReference>
<feature type="transmembrane region" description="Helical" evidence="1">
    <location>
        <begin position="65"/>
        <end position="88"/>
    </location>
</feature>
<dbReference type="InterPro" id="IPR010773">
    <property type="entry name" value="Mycophage_PG1_Gp7"/>
</dbReference>
<sequence>MLLHEIGIAVLLILGLAAFRLTRLIVFDKITEPMRRPFFNEVKEKDEEGNVVVYLVPKERGIRGWIGELLACYWCTGVWMSILLFSLYMSKWPAGEFIILILAIAAVASILEVLVSKWLGD</sequence>
<evidence type="ECO:0000313" key="3">
    <source>
        <dbReference type="Proteomes" id="UP000266016"/>
    </source>
</evidence>
<name>A0A398B761_9BACI</name>
<dbReference type="EMBL" id="QWVS01000033">
    <property type="protein sequence ID" value="RID83556.1"/>
    <property type="molecule type" value="Genomic_DNA"/>
</dbReference>
<keyword evidence="1" id="KW-0812">Transmembrane</keyword>
<evidence type="ECO:0000313" key="2">
    <source>
        <dbReference type="EMBL" id="RID83556.1"/>
    </source>
</evidence>
<dbReference type="Proteomes" id="UP000266016">
    <property type="component" value="Unassembled WGS sequence"/>
</dbReference>
<reference evidence="2 3" key="1">
    <citation type="submission" date="2018-08" db="EMBL/GenBank/DDBJ databases">
        <title>Bacillus jemisoniae sp. nov., Bacillus chryseoplanitiae sp. nov., Bacillus resnikiae sp. nov., and Bacillus frankliniae sp. nov., isolated from Viking spacecraft and associated surfaces.</title>
        <authorList>
            <person name="Seuylemezian A."/>
            <person name="Vaishampayan P."/>
        </authorList>
    </citation>
    <scope>NUCLEOTIDE SEQUENCE [LARGE SCALE GENOMIC DNA]</scope>
    <source>
        <strain evidence="2 3">MA001</strain>
    </source>
</reference>
<keyword evidence="3" id="KW-1185">Reference proteome</keyword>
<feature type="transmembrane region" description="Helical" evidence="1">
    <location>
        <begin position="6"/>
        <end position="26"/>
    </location>
</feature>
<keyword evidence="1" id="KW-1133">Transmembrane helix</keyword>
<feature type="transmembrane region" description="Helical" evidence="1">
    <location>
        <begin position="94"/>
        <end position="115"/>
    </location>
</feature>
<keyword evidence="1" id="KW-0472">Membrane</keyword>
<dbReference type="AlphaFoldDB" id="A0A398B761"/>
<proteinExistence type="predicted"/>
<accession>A0A398B761</accession>
<protein>
    <submittedName>
        <fullName evidence="2">DUF1360 domain-containing protein</fullName>
    </submittedName>
</protein>
<comment type="caution">
    <text evidence="2">The sequence shown here is derived from an EMBL/GenBank/DDBJ whole genome shotgun (WGS) entry which is preliminary data.</text>
</comment>
<evidence type="ECO:0000256" key="1">
    <source>
        <dbReference type="SAM" id="Phobius"/>
    </source>
</evidence>
<gene>
    <name evidence="2" type="ORF">D1953_15940</name>
</gene>